<reference evidence="1" key="1">
    <citation type="submission" date="2019-02" db="EMBL/GenBank/DDBJ databases">
        <authorList>
            <person name="Gruber-Vodicka R. H."/>
            <person name="Seah K. B. B."/>
        </authorList>
    </citation>
    <scope>NUCLEOTIDE SEQUENCE</scope>
    <source>
        <strain evidence="1">BECK_BZ15</strain>
    </source>
</reference>
<evidence type="ECO:0000313" key="1">
    <source>
        <dbReference type="EMBL" id="VFJ45520.1"/>
    </source>
</evidence>
<name>A0A450S1J9_9GAMM</name>
<dbReference type="EMBL" id="CAADEW010000010">
    <property type="protein sequence ID" value="VFJ45520.1"/>
    <property type="molecule type" value="Genomic_DNA"/>
</dbReference>
<proteinExistence type="predicted"/>
<organism evidence="1">
    <name type="scientific">Candidatus Kentrum sp. FW</name>
    <dbReference type="NCBI Taxonomy" id="2126338"/>
    <lineage>
        <taxon>Bacteria</taxon>
        <taxon>Pseudomonadati</taxon>
        <taxon>Pseudomonadota</taxon>
        <taxon>Gammaproteobacteria</taxon>
        <taxon>Candidatus Kentrum</taxon>
    </lineage>
</organism>
<accession>A0A450S1J9</accession>
<protein>
    <submittedName>
        <fullName evidence="1">Uncharacterized protein</fullName>
    </submittedName>
</protein>
<gene>
    <name evidence="1" type="ORF">BECKFW1821A_GA0114235_10105</name>
</gene>
<sequence length="38" mass="4124">MANSIKKGQVKVLGIDIAKNSFQLHGEDGSGHIVFKKK</sequence>
<dbReference type="AlphaFoldDB" id="A0A450S1J9"/>